<evidence type="ECO:0000313" key="1">
    <source>
        <dbReference type="EMBL" id="VUX54848.1"/>
    </source>
</evidence>
<protein>
    <recommendedName>
        <fullName evidence="2">Glycosyltransferase</fullName>
    </recommendedName>
</protein>
<reference evidence="1" key="1">
    <citation type="submission" date="2019-07" db="EMBL/GenBank/DDBJ databases">
        <authorList>
            <person name="Weber M."/>
            <person name="Kostadinov I."/>
            <person name="Kostadinov D I."/>
        </authorList>
    </citation>
    <scope>NUCLEOTIDE SEQUENCE</scope>
    <source>
        <strain evidence="1">Gfbio:sag-sample-b02:053724c1-46a9-4a36-b237-ea2bf867836b</strain>
    </source>
</reference>
<dbReference type="Gene3D" id="3.40.50.2000">
    <property type="entry name" value="Glycogen Phosphorylase B"/>
    <property type="match status" value="1"/>
</dbReference>
<dbReference type="SUPFAM" id="SSF53756">
    <property type="entry name" value="UDP-Glycosyltransferase/glycogen phosphorylase"/>
    <property type="match status" value="1"/>
</dbReference>
<evidence type="ECO:0008006" key="2">
    <source>
        <dbReference type="Google" id="ProtNLM"/>
    </source>
</evidence>
<gene>
    <name evidence="1" type="ORF">JTBB02_V1_10027</name>
</gene>
<organism evidence="1">
    <name type="scientific">uncultured Woeseiaceae bacterium</name>
    <dbReference type="NCBI Taxonomy" id="1983305"/>
    <lineage>
        <taxon>Bacteria</taxon>
        <taxon>Pseudomonadati</taxon>
        <taxon>Pseudomonadota</taxon>
        <taxon>Gammaproteobacteria</taxon>
        <taxon>Woeseiales</taxon>
        <taxon>Woeseiaceae</taxon>
        <taxon>environmental samples</taxon>
    </lineage>
</organism>
<dbReference type="AlphaFoldDB" id="A0A7D9H5D7"/>
<accession>A0A7D9H5D7</accession>
<proteinExistence type="predicted"/>
<name>A0A7D9H5D7_9GAMM</name>
<dbReference type="EMBL" id="LR633966">
    <property type="protein sequence ID" value="VUX54848.1"/>
    <property type="molecule type" value="Genomic_DNA"/>
</dbReference>
<dbReference type="Pfam" id="PF13692">
    <property type="entry name" value="Glyco_trans_1_4"/>
    <property type="match status" value="1"/>
</dbReference>
<sequence>MRLQVDPVMACGLPVVASPVGANNQIVEYGVSVFLAGTEAEWVDCLERLVSDVSLRARLGDAGCVRVEHEFCLQGKAPRSAKILREAARI</sequence>